<accession>A0A2H4J810</accession>
<evidence type="ECO:0000313" key="1">
    <source>
        <dbReference type="EMBL" id="ASN68426.1"/>
    </source>
</evidence>
<dbReference type="EMBL" id="MF417876">
    <property type="protein sequence ID" value="ASN68426.1"/>
    <property type="molecule type" value="Genomic_DNA"/>
</dbReference>
<reference evidence="2" key="1">
    <citation type="submission" date="2017-06" db="EMBL/GenBank/DDBJ databases">
        <title>Novel phages from South African skin metaviromes.</title>
        <authorList>
            <person name="van Zyl L.J."/>
            <person name="Abrahams Y."/>
            <person name="Stander E.A."/>
            <person name="Kirby B.M."/>
            <person name="Clavaud C."/>
            <person name="Farcet C."/>
            <person name="Breton L."/>
            <person name="Trindade M.I."/>
        </authorList>
    </citation>
    <scope>NUCLEOTIDE SEQUENCE</scope>
</reference>
<evidence type="ECO:0000313" key="2">
    <source>
        <dbReference type="EMBL" id="ASN68616.1"/>
    </source>
</evidence>
<organism evidence="2">
    <name type="scientific">uncultured Caudovirales phage</name>
    <dbReference type="NCBI Taxonomy" id="2100421"/>
    <lineage>
        <taxon>Viruses</taxon>
        <taxon>Duplodnaviria</taxon>
        <taxon>Heunggongvirae</taxon>
        <taxon>Uroviricota</taxon>
        <taxon>Caudoviricetes</taxon>
        <taxon>Peduoviridae</taxon>
        <taxon>Maltschvirus</taxon>
        <taxon>Maltschvirus maltsch</taxon>
    </lineage>
</organism>
<dbReference type="EMBL" id="MF417878">
    <property type="protein sequence ID" value="ASN68616.1"/>
    <property type="molecule type" value="Genomic_DNA"/>
</dbReference>
<gene>
    <name evidence="1" type="ORF">3F6_85</name>
    <name evidence="2" type="ORF">8S7_83</name>
</gene>
<protein>
    <submittedName>
        <fullName evidence="2">Uncharacterized protein</fullName>
    </submittedName>
</protein>
<proteinExistence type="predicted"/>
<name>A0A2H4J810_9CAUD</name>
<sequence length="114" mass="12210">MGGPVLMNHHFKPGDLALIVGAHRLTENIGKTCTLQRFLQPGEFYSLPDGGQSISLSHAWLVDGDGVKGLTLNRNSGLIEPVIGSGLVDPQHLMPLRGDFAPEQQKAKEAEPCA</sequence>